<evidence type="ECO:0008006" key="10">
    <source>
        <dbReference type="Google" id="ProtNLM"/>
    </source>
</evidence>
<reference evidence="9" key="1">
    <citation type="journal article" date="2014" name="Proc. Natl. Acad. Sci. U.S.A.">
        <title>Extensive sampling of basidiomycete genomes demonstrates inadequacy of the white-rot/brown-rot paradigm for wood decay fungi.</title>
        <authorList>
            <person name="Riley R."/>
            <person name="Salamov A.A."/>
            <person name="Brown D.W."/>
            <person name="Nagy L.G."/>
            <person name="Floudas D."/>
            <person name="Held B.W."/>
            <person name="Levasseur A."/>
            <person name="Lombard V."/>
            <person name="Morin E."/>
            <person name="Otillar R."/>
            <person name="Lindquist E.A."/>
            <person name="Sun H."/>
            <person name="LaButti K.M."/>
            <person name="Schmutz J."/>
            <person name="Jabbour D."/>
            <person name="Luo H."/>
            <person name="Baker S.E."/>
            <person name="Pisabarro A.G."/>
            <person name="Walton J.D."/>
            <person name="Blanchette R.A."/>
            <person name="Henrissat B."/>
            <person name="Martin F."/>
            <person name="Cullen D."/>
            <person name="Hibbett D.S."/>
            <person name="Grigoriev I.V."/>
        </authorList>
    </citation>
    <scope>NUCLEOTIDE SEQUENCE [LARGE SCALE GENOMIC DNA]</scope>
    <source>
        <strain evidence="9">FD-172 SS1</strain>
    </source>
</reference>
<feature type="compositionally biased region" description="Polar residues" evidence="6">
    <location>
        <begin position="1"/>
        <end position="19"/>
    </location>
</feature>
<keyword evidence="4 7" id="KW-1133">Transmembrane helix</keyword>
<feature type="transmembrane region" description="Helical" evidence="7">
    <location>
        <begin position="116"/>
        <end position="132"/>
    </location>
</feature>
<evidence type="ECO:0000256" key="2">
    <source>
        <dbReference type="ARBA" id="ARBA00022448"/>
    </source>
</evidence>
<gene>
    <name evidence="8" type="ORF">BOTBODRAFT_133526</name>
</gene>
<keyword evidence="9" id="KW-1185">Reference proteome</keyword>
<dbReference type="EMBL" id="KL198044">
    <property type="protein sequence ID" value="KDQ13290.1"/>
    <property type="molecule type" value="Genomic_DNA"/>
</dbReference>
<feature type="transmembrane region" description="Helical" evidence="7">
    <location>
        <begin position="371"/>
        <end position="393"/>
    </location>
</feature>
<sequence>MATQVELQPTPSRLSSGNDINEKDEKRRSDSFFHEDAVRESAGVDVAVALLAGAHADDAPLTPEEAMAIRKKLDRHLLPLFFLIYCLQFMDKSVLTQASILGIIQDNHLTTDDWNNLGSAFYIGFIIFEYPHNWMLQRFPVAKYLSATIILWALFVGLNCAATNYGGLFALRLLLGGMEGSIMSGLMLVTQMFYTRIEIVERVGWTLCCNGFAQIITGFLGFGVYHINPNATPNQWQWIMIITAILTFICGIMFYLWFPDNPTTAWFLSEEEKVMAVKRVQGNQNGIETKTWKRYQFIEALTDLKTWMFFLFAVFFDLQNGVSIQFGLIIKSYGFSTLQTTLLNIPSGIALIIGILFWGAVIRHFPNSRGYLAALSFIPNILSCLLSICLPFHNRAGLLAAVYMLSLGGVPGFVISIAWVSSTNSGHTKRMTVNGIFLIGYALGQMLSTQFWKDKYKPTNHVPFAIQLGTYAVDIALLIGIREMLKRENRRRDAALAANGGVDDPWGYIERVVDGRTVQLKVEKSLLDLTDKENQSFRYVL</sequence>
<dbReference type="PANTHER" id="PTHR43791">
    <property type="entry name" value="PERMEASE-RELATED"/>
    <property type="match status" value="1"/>
</dbReference>
<keyword evidence="2" id="KW-0813">Transport</keyword>
<evidence type="ECO:0000256" key="5">
    <source>
        <dbReference type="ARBA" id="ARBA00023136"/>
    </source>
</evidence>
<dbReference type="HOGENOM" id="CLU_001265_0_5_1"/>
<feature type="region of interest" description="Disordered" evidence="6">
    <location>
        <begin position="1"/>
        <end position="27"/>
    </location>
</feature>
<dbReference type="SUPFAM" id="SSF103473">
    <property type="entry name" value="MFS general substrate transporter"/>
    <property type="match status" value="1"/>
</dbReference>
<dbReference type="Pfam" id="PF07690">
    <property type="entry name" value="MFS_1"/>
    <property type="match status" value="1"/>
</dbReference>
<keyword evidence="5 7" id="KW-0472">Membrane</keyword>
<name>A0A067MEZ6_BOTB1</name>
<dbReference type="Gene3D" id="1.20.1250.20">
    <property type="entry name" value="MFS general substrate transporter like domains"/>
    <property type="match status" value="2"/>
</dbReference>
<organism evidence="8 9">
    <name type="scientific">Botryobasidium botryosum (strain FD-172 SS1)</name>
    <dbReference type="NCBI Taxonomy" id="930990"/>
    <lineage>
        <taxon>Eukaryota</taxon>
        <taxon>Fungi</taxon>
        <taxon>Dikarya</taxon>
        <taxon>Basidiomycota</taxon>
        <taxon>Agaricomycotina</taxon>
        <taxon>Agaricomycetes</taxon>
        <taxon>Cantharellales</taxon>
        <taxon>Botryobasidiaceae</taxon>
        <taxon>Botryobasidium</taxon>
    </lineage>
</organism>
<dbReference type="STRING" id="930990.A0A067MEZ6"/>
<proteinExistence type="predicted"/>
<dbReference type="Proteomes" id="UP000027195">
    <property type="component" value="Unassembled WGS sequence"/>
</dbReference>
<dbReference type="InterPro" id="IPR011701">
    <property type="entry name" value="MFS"/>
</dbReference>
<evidence type="ECO:0000313" key="8">
    <source>
        <dbReference type="EMBL" id="KDQ13290.1"/>
    </source>
</evidence>
<feature type="transmembrane region" description="Helical" evidence="7">
    <location>
        <begin position="203"/>
        <end position="224"/>
    </location>
</feature>
<dbReference type="FunCoup" id="A0A067MEZ6">
    <property type="interactions" value="102"/>
</dbReference>
<feature type="transmembrane region" description="Helical" evidence="7">
    <location>
        <begin position="77"/>
        <end position="104"/>
    </location>
</feature>
<evidence type="ECO:0000256" key="1">
    <source>
        <dbReference type="ARBA" id="ARBA00004141"/>
    </source>
</evidence>
<keyword evidence="3 7" id="KW-0812">Transmembrane</keyword>
<dbReference type="PANTHER" id="PTHR43791:SF63">
    <property type="entry name" value="HIGH AFFINITY CYSTEINE TRANSPORTER"/>
    <property type="match status" value="1"/>
</dbReference>
<feature type="transmembrane region" description="Helical" evidence="7">
    <location>
        <begin position="464"/>
        <end position="481"/>
    </location>
</feature>
<evidence type="ECO:0000256" key="7">
    <source>
        <dbReference type="SAM" id="Phobius"/>
    </source>
</evidence>
<feature type="transmembrane region" description="Helical" evidence="7">
    <location>
        <begin position="307"/>
        <end position="330"/>
    </location>
</feature>
<feature type="transmembrane region" description="Helical" evidence="7">
    <location>
        <begin position="342"/>
        <end position="362"/>
    </location>
</feature>
<feature type="transmembrane region" description="Helical" evidence="7">
    <location>
        <begin position="173"/>
        <end position="194"/>
    </location>
</feature>
<dbReference type="InterPro" id="IPR036259">
    <property type="entry name" value="MFS_trans_sf"/>
</dbReference>
<dbReference type="InParanoid" id="A0A067MEZ6"/>
<dbReference type="AlphaFoldDB" id="A0A067MEZ6"/>
<feature type="transmembrane region" description="Helical" evidence="7">
    <location>
        <begin position="144"/>
        <end position="167"/>
    </location>
</feature>
<evidence type="ECO:0000256" key="3">
    <source>
        <dbReference type="ARBA" id="ARBA00022692"/>
    </source>
</evidence>
<feature type="transmembrane region" description="Helical" evidence="7">
    <location>
        <begin position="432"/>
        <end position="452"/>
    </location>
</feature>
<evidence type="ECO:0000313" key="9">
    <source>
        <dbReference type="Proteomes" id="UP000027195"/>
    </source>
</evidence>
<dbReference type="GO" id="GO:0022857">
    <property type="term" value="F:transmembrane transporter activity"/>
    <property type="evidence" value="ECO:0007669"/>
    <property type="project" value="InterPro"/>
</dbReference>
<protein>
    <recommendedName>
        <fullName evidence="10">Major facilitator superfamily (MFS) profile domain-containing protein</fullName>
    </recommendedName>
</protein>
<feature type="transmembrane region" description="Helical" evidence="7">
    <location>
        <begin position="236"/>
        <end position="258"/>
    </location>
</feature>
<evidence type="ECO:0000256" key="6">
    <source>
        <dbReference type="SAM" id="MobiDB-lite"/>
    </source>
</evidence>
<comment type="subcellular location">
    <subcellularLocation>
        <location evidence="1">Membrane</location>
        <topology evidence="1">Multi-pass membrane protein</topology>
    </subcellularLocation>
</comment>
<dbReference type="OrthoDB" id="6730379at2759"/>
<evidence type="ECO:0000256" key="4">
    <source>
        <dbReference type="ARBA" id="ARBA00022989"/>
    </source>
</evidence>
<feature type="transmembrane region" description="Helical" evidence="7">
    <location>
        <begin position="399"/>
        <end position="420"/>
    </location>
</feature>
<dbReference type="GO" id="GO:0016020">
    <property type="term" value="C:membrane"/>
    <property type="evidence" value="ECO:0007669"/>
    <property type="project" value="UniProtKB-SubCell"/>
</dbReference>
<accession>A0A067MEZ6</accession>